<keyword evidence="1" id="KW-0175">Coiled coil</keyword>
<feature type="domain" description="DUF3074" evidence="3">
    <location>
        <begin position="113"/>
        <end position="332"/>
    </location>
</feature>
<evidence type="ECO:0000256" key="1">
    <source>
        <dbReference type="SAM" id="Coils"/>
    </source>
</evidence>
<dbReference type="Pfam" id="PF11274">
    <property type="entry name" value="DUF3074"/>
    <property type="match status" value="1"/>
</dbReference>
<dbReference type="OrthoDB" id="5403181at2759"/>
<feature type="compositionally biased region" description="Basic and acidic residues" evidence="2">
    <location>
        <begin position="442"/>
        <end position="454"/>
    </location>
</feature>
<dbReference type="Gene3D" id="3.30.530.20">
    <property type="match status" value="1"/>
</dbReference>
<keyword evidence="5" id="KW-1185">Reference proteome</keyword>
<dbReference type="InterPro" id="IPR024500">
    <property type="entry name" value="DUF3074"/>
</dbReference>
<dbReference type="AlphaFoldDB" id="A0A5N6Z573"/>
<organism evidence="4 5">
    <name type="scientific">Aspergillus coremiiformis</name>
    <dbReference type="NCBI Taxonomy" id="138285"/>
    <lineage>
        <taxon>Eukaryota</taxon>
        <taxon>Fungi</taxon>
        <taxon>Dikarya</taxon>
        <taxon>Ascomycota</taxon>
        <taxon>Pezizomycotina</taxon>
        <taxon>Eurotiomycetes</taxon>
        <taxon>Eurotiomycetidae</taxon>
        <taxon>Eurotiales</taxon>
        <taxon>Aspergillaceae</taxon>
        <taxon>Aspergillus</taxon>
        <taxon>Aspergillus subgen. Circumdati</taxon>
    </lineage>
</organism>
<feature type="compositionally biased region" description="Low complexity" evidence="2">
    <location>
        <begin position="540"/>
        <end position="562"/>
    </location>
</feature>
<accession>A0A5N6Z573</accession>
<evidence type="ECO:0000259" key="3">
    <source>
        <dbReference type="Pfam" id="PF11274"/>
    </source>
</evidence>
<feature type="region of interest" description="Disordered" evidence="2">
    <location>
        <begin position="523"/>
        <end position="595"/>
    </location>
</feature>
<feature type="compositionally biased region" description="Basic and acidic residues" evidence="2">
    <location>
        <begin position="523"/>
        <end position="539"/>
    </location>
</feature>
<dbReference type="EMBL" id="ML739154">
    <property type="protein sequence ID" value="KAE8351809.1"/>
    <property type="molecule type" value="Genomic_DNA"/>
</dbReference>
<dbReference type="InterPro" id="IPR051213">
    <property type="entry name" value="START_lipid_transfer"/>
</dbReference>
<dbReference type="InterPro" id="IPR023393">
    <property type="entry name" value="START-like_dom_sf"/>
</dbReference>
<feature type="region of interest" description="Disordered" evidence="2">
    <location>
        <begin position="615"/>
        <end position="641"/>
    </location>
</feature>
<feature type="region of interest" description="Disordered" evidence="2">
    <location>
        <begin position="259"/>
        <end position="289"/>
    </location>
</feature>
<feature type="region of interest" description="Disordered" evidence="2">
    <location>
        <begin position="414"/>
        <end position="474"/>
    </location>
</feature>
<feature type="region of interest" description="Disordered" evidence="2">
    <location>
        <begin position="40"/>
        <end position="71"/>
    </location>
</feature>
<feature type="region of interest" description="Disordered" evidence="2">
    <location>
        <begin position="1"/>
        <end position="23"/>
    </location>
</feature>
<reference evidence="5" key="1">
    <citation type="submission" date="2019-04" db="EMBL/GenBank/DDBJ databases">
        <title>Friends and foes A comparative genomics studyof 23 Aspergillus species from section Flavi.</title>
        <authorList>
            <consortium name="DOE Joint Genome Institute"/>
            <person name="Kjaerbolling I."/>
            <person name="Vesth T."/>
            <person name="Frisvad J.C."/>
            <person name="Nybo J.L."/>
            <person name="Theobald S."/>
            <person name="Kildgaard S."/>
            <person name="Isbrandt T."/>
            <person name="Kuo A."/>
            <person name="Sato A."/>
            <person name="Lyhne E.K."/>
            <person name="Kogle M.E."/>
            <person name="Wiebenga A."/>
            <person name="Kun R.S."/>
            <person name="Lubbers R.J."/>
            <person name="Makela M.R."/>
            <person name="Barry K."/>
            <person name="Chovatia M."/>
            <person name="Clum A."/>
            <person name="Daum C."/>
            <person name="Haridas S."/>
            <person name="He G."/>
            <person name="LaButti K."/>
            <person name="Lipzen A."/>
            <person name="Mondo S."/>
            <person name="Riley R."/>
            <person name="Salamov A."/>
            <person name="Simmons B.A."/>
            <person name="Magnuson J.K."/>
            <person name="Henrissat B."/>
            <person name="Mortensen U.H."/>
            <person name="Larsen T.O."/>
            <person name="Devries R.P."/>
            <person name="Grigoriev I.V."/>
            <person name="Machida M."/>
            <person name="Baker S.E."/>
            <person name="Andersen M.R."/>
        </authorList>
    </citation>
    <scope>NUCLEOTIDE SEQUENCE [LARGE SCALE GENOMIC DNA]</scope>
    <source>
        <strain evidence="5">CBS 553.77</strain>
    </source>
</reference>
<evidence type="ECO:0000313" key="5">
    <source>
        <dbReference type="Proteomes" id="UP000327118"/>
    </source>
</evidence>
<gene>
    <name evidence="4" type="ORF">BDV28DRAFT_13235</name>
</gene>
<dbReference type="CDD" id="cd08864">
    <property type="entry name" value="SRPBCC_DUF3074"/>
    <property type="match status" value="1"/>
</dbReference>
<evidence type="ECO:0000256" key="2">
    <source>
        <dbReference type="SAM" id="MobiDB-lite"/>
    </source>
</evidence>
<dbReference type="PANTHER" id="PTHR19308:SF14">
    <property type="entry name" value="START DOMAIN-CONTAINING PROTEIN"/>
    <property type="match status" value="1"/>
</dbReference>
<dbReference type="SUPFAM" id="SSF55961">
    <property type="entry name" value="Bet v1-like"/>
    <property type="match status" value="1"/>
</dbReference>
<proteinExistence type="predicted"/>
<evidence type="ECO:0000313" key="4">
    <source>
        <dbReference type="EMBL" id="KAE8351809.1"/>
    </source>
</evidence>
<name>A0A5N6Z573_9EURO</name>
<protein>
    <recommendedName>
        <fullName evidence="3">DUF3074 domain-containing protein</fullName>
    </recommendedName>
</protein>
<dbReference type="PANTHER" id="PTHR19308">
    <property type="entry name" value="PHOSPHATIDYLCHOLINE TRANSFER PROTEIN"/>
    <property type="match status" value="1"/>
</dbReference>
<sequence length="689" mass="76400">MDALQEALESLAPTTWEEVPSDPSDLRAYIHDLSTKARLVVNSVPEPPPPATTEPTLSSRQIRPSSARLNTTDPDLQALQQQWSKPIKLSSSRDNPLGILVHKLPGSDGKGHWFGRRSVHEGLPFSIWQEKLASEMMETLKANQKRMKKGRTPDQSVRGIGAEKQVETVEVKDESGEKVLAHINIFHVSAQFPKPTTPRDFVSLIVSWEVGVEDGGEGERCWMMVSKPVEHADAPPCPGYIRGQYESVEFIREIPVQRRDSNTVSESANGVDGEETPAQEITKDKGSDEKTNPVEWIMVTRSDPGGNIPRWMVEKGTPKSICTDAVKFLDWACRDPNTTPEQEPDYIRQERRGSLHTAGVQEAEDGDISDSDFSDTEVEHHGLIASFSYLLNAGLERYAPQAVLDYLPGHSHHPSADMSDIMSEEGDKGLRSSGESAPVKNTTERNEKDNDDAGSRLSQDKASSTNSGLATPIEAAHFNIPPAEMMKIEEKKGKLSSHEKQLVKLAQRKREAEAQLERVRDDIRSLHLPHREEGTKRDNASTAALAAANTSSDQVSSSAGSSNQRQTPERRSSSSTQLAHHANSGEPAKMNKVASGLFNEESKLLKQLGKIEKQQLKEASKIEAQQRKQADREEKTRSRTEIDILRHENEHLKKELKRLRGERGQWLDLIASLQTENTNLAAAAGKAEK</sequence>
<feature type="coiled-coil region" evidence="1">
    <location>
        <begin position="488"/>
        <end position="522"/>
    </location>
</feature>
<feature type="compositionally biased region" description="Polar residues" evidence="2">
    <location>
        <begin position="57"/>
        <end position="71"/>
    </location>
</feature>
<feature type="compositionally biased region" description="Polar residues" evidence="2">
    <location>
        <begin position="456"/>
        <end position="469"/>
    </location>
</feature>
<dbReference type="Proteomes" id="UP000327118">
    <property type="component" value="Unassembled WGS sequence"/>
</dbReference>